<dbReference type="Proteomes" id="UP001163823">
    <property type="component" value="Chromosome 8"/>
</dbReference>
<dbReference type="AlphaFoldDB" id="A0AAD7LLI4"/>
<organism evidence="1 2">
    <name type="scientific">Quillaja saponaria</name>
    <name type="common">Soap bark tree</name>
    <dbReference type="NCBI Taxonomy" id="32244"/>
    <lineage>
        <taxon>Eukaryota</taxon>
        <taxon>Viridiplantae</taxon>
        <taxon>Streptophyta</taxon>
        <taxon>Embryophyta</taxon>
        <taxon>Tracheophyta</taxon>
        <taxon>Spermatophyta</taxon>
        <taxon>Magnoliopsida</taxon>
        <taxon>eudicotyledons</taxon>
        <taxon>Gunneridae</taxon>
        <taxon>Pentapetalae</taxon>
        <taxon>rosids</taxon>
        <taxon>fabids</taxon>
        <taxon>Fabales</taxon>
        <taxon>Quillajaceae</taxon>
        <taxon>Quillaja</taxon>
    </lineage>
</organism>
<dbReference type="EMBL" id="JARAOO010000008">
    <property type="protein sequence ID" value="KAJ7960077.1"/>
    <property type="molecule type" value="Genomic_DNA"/>
</dbReference>
<dbReference type="SUPFAM" id="SSF48452">
    <property type="entry name" value="TPR-like"/>
    <property type="match status" value="2"/>
</dbReference>
<gene>
    <name evidence="1" type="ORF">O6P43_020569</name>
</gene>
<dbReference type="KEGG" id="qsa:O6P43_020569"/>
<dbReference type="SMART" id="SM00028">
    <property type="entry name" value="TPR"/>
    <property type="match status" value="4"/>
</dbReference>
<keyword evidence="2" id="KW-1185">Reference proteome</keyword>
<comment type="caution">
    <text evidence="1">The sequence shown here is derived from an EMBL/GenBank/DDBJ whole genome shotgun (WGS) entry which is preliminary data.</text>
</comment>
<dbReference type="Pfam" id="PF13424">
    <property type="entry name" value="TPR_12"/>
    <property type="match status" value="1"/>
</dbReference>
<proteinExistence type="predicted"/>
<dbReference type="PANTHER" id="PTHR47689">
    <property type="entry name" value="TETRATRICOPEPTIDE REPEAT (TPR)-LIKE SUPERFAMILY PROTEIN"/>
    <property type="match status" value="1"/>
</dbReference>
<evidence type="ECO:0000313" key="1">
    <source>
        <dbReference type="EMBL" id="KAJ7960077.1"/>
    </source>
</evidence>
<dbReference type="InterPro" id="IPR011990">
    <property type="entry name" value="TPR-like_helical_dom_sf"/>
</dbReference>
<accession>A0AAD7LLI4</accession>
<name>A0AAD7LLI4_QUISA</name>
<dbReference type="InterPro" id="IPR019734">
    <property type="entry name" value="TPR_rpt"/>
</dbReference>
<dbReference type="Gene3D" id="1.25.40.10">
    <property type="entry name" value="Tetratricopeptide repeat domain"/>
    <property type="match status" value="2"/>
</dbReference>
<dbReference type="Pfam" id="PF13374">
    <property type="entry name" value="TPR_10"/>
    <property type="match status" value="3"/>
</dbReference>
<dbReference type="PANTHER" id="PTHR47689:SF2">
    <property type="entry name" value="TETRATRICOPEPTIDE REPEAT (TPR)-LIKE SUPERFAMILY PROTEIN"/>
    <property type="match status" value="1"/>
</dbReference>
<reference evidence="1" key="1">
    <citation type="journal article" date="2023" name="Science">
        <title>Elucidation of the pathway for biosynthesis of saponin adjuvants from the soapbark tree.</title>
        <authorList>
            <person name="Reed J."/>
            <person name="Orme A."/>
            <person name="El-Demerdash A."/>
            <person name="Owen C."/>
            <person name="Martin L.B.B."/>
            <person name="Misra R.C."/>
            <person name="Kikuchi S."/>
            <person name="Rejzek M."/>
            <person name="Martin A.C."/>
            <person name="Harkess A."/>
            <person name="Leebens-Mack J."/>
            <person name="Louveau T."/>
            <person name="Stephenson M.J."/>
            <person name="Osbourn A."/>
        </authorList>
    </citation>
    <scope>NUCLEOTIDE SEQUENCE</scope>
    <source>
        <strain evidence="1">S10</strain>
    </source>
</reference>
<protein>
    <submittedName>
        <fullName evidence="1">Kinesin light chain 3</fullName>
    </submittedName>
</protein>
<sequence length="560" mass="62594">MFPRQAAIFLKRIRFSSKDVCYTGRTITNALPISISSKMKTSYQYGSGSGAYSSSTTWDPHLWIAISGSVAIVLGINANPVSAREISEVSSSDNDRQGADLIGLLKIEDGSVVSNTHTSKWRIFTDKGNDLFLQGKLDEAEKLFLSAVQEAKEGFGEKDPHVASACNNLAELYRVKRAFNKAEPLYLDAISILEQSFGPEDIRMAAAYHNLGQLYVLQRKFEEARVYYEIKGCVLGYGHADYADTMYHLGTVLSLQGKGRDAESLIQESIRILEEGGQGNSFKCIRRLRNLSQIYKKSGCVAEAEIIQRKILHILELSKGWHSLDTVIAAEWLALTLQSLGNFKEAQELLERCLDSLKIVVPKDHIQIGVDMLRLARVEMLNTAELRKTDISGANAELEKAKYHLYNSTRIAHGYLDKFIKQKGNLKNSGAFRTSSDEARAAMIILLQSLDAVGNLEIIRQGLYESLQEKYVLAVEVEKALFQCISAYKEFGTVKLISDAPEVKVEYLSCLKNLSSLIMDNIADKTTLSREANWQEVKTEIKRLEDEIASHKKIINSKLV</sequence>
<evidence type="ECO:0000313" key="2">
    <source>
        <dbReference type="Proteomes" id="UP001163823"/>
    </source>
</evidence>